<dbReference type="PROSITE" id="PS00284">
    <property type="entry name" value="SERPIN"/>
    <property type="match status" value="1"/>
</dbReference>
<dbReference type="InterPro" id="IPR036186">
    <property type="entry name" value="Serpin_sf"/>
</dbReference>
<dbReference type="InterPro" id="IPR042185">
    <property type="entry name" value="Serpin_sf_2"/>
</dbReference>
<evidence type="ECO:0000259" key="3">
    <source>
        <dbReference type="SMART" id="SM00093"/>
    </source>
</evidence>
<dbReference type="Proteomes" id="UP000293852">
    <property type="component" value="Unassembled WGS sequence"/>
</dbReference>
<dbReference type="InterPro" id="IPR023795">
    <property type="entry name" value="Serpin_CS"/>
</dbReference>
<dbReference type="SMART" id="SM00093">
    <property type="entry name" value="SERPIN"/>
    <property type="match status" value="1"/>
</dbReference>
<comment type="similarity">
    <text evidence="1">Belongs to the serpin family.</text>
</comment>
<keyword evidence="2" id="KW-0732">Signal</keyword>
<protein>
    <submittedName>
        <fullName evidence="4">Serine protease inhibitor</fullName>
    </submittedName>
</protein>
<feature type="signal peptide" evidence="2">
    <location>
        <begin position="1"/>
        <end position="36"/>
    </location>
</feature>
<dbReference type="AlphaFoldDB" id="A0A4Q7M6K3"/>
<keyword evidence="5" id="KW-1185">Reference proteome</keyword>
<dbReference type="PANTHER" id="PTHR11461">
    <property type="entry name" value="SERINE PROTEASE INHIBITOR, SERPIN"/>
    <property type="match status" value="1"/>
</dbReference>
<feature type="domain" description="Serpin" evidence="3">
    <location>
        <begin position="78"/>
        <end position="439"/>
    </location>
</feature>
<dbReference type="Gene3D" id="2.30.39.10">
    <property type="entry name" value="Alpha-1-antitrypsin, domain 1"/>
    <property type="match status" value="1"/>
</dbReference>
<evidence type="ECO:0000256" key="1">
    <source>
        <dbReference type="RuleBase" id="RU000411"/>
    </source>
</evidence>
<evidence type="ECO:0000313" key="5">
    <source>
        <dbReference type="Proteomes" id="UP000293852"/>
    </source>
</evidence>
<dbReference type="InterPro" id="IPR023796">
    <property type="entry name" value="Serpin_dom"/>
</dbReference>
<proteinExistence type="inferred from homology"/>
<evidence type="ECO:0000313" key="4">
    <source>
        <dbReference type="EMBL" id="RZS62697.1"/>
    </source>
</evidence>
<dbReference type="EMBL" id="SGWX01000001">
    <property type="protein sequence ID" value="RZS62697.1"/>
    <property type="molecule type" value="Genomic_DNA"/>
</dbReference>
<dbReference type="Pfam" id="PF00079">
    <property type="entry name" value="Serpin"/>
    <property type="match status" value="1"/>
</dbReference>
<name>A0A4Q7M6K3_9MICO</name>
<dbReference type="PROSITE" id="PS51257">
    <property type="entry name" value="PROKAR_LIPOPROTEIN"/>
    <property type="match status" value="1"/>
</dbReference>
<dbReference type="PANTHER" id="PTHR11461:SF211">
    <property type="entry name" value="GH10112P-RELATED"/>
    <property type="match status" value="1"/>
</dbReference>
<dbReference type="OrthoDB" id="9764871at2"/>
<reference evidence="4 5" key="1">
    <citation type="submission" date="2019-02" db="EMBL/GenBank/DDBJ databases">
        <title>Sequencing the genomes of 1000 actinobacteria strains.</title>
        <authorList>
            <person name="Klenk H.-P."/>
        </authorList>
    </citation>
    <scope>NUCLEOTIDE SEQUENCE [LARGE SCALE GENOMIC DNA]</scope>
    <source>
        <strain evidence="4 5">DSM 16932</strain>
    </source>
</reference>
<sequence length="441" mass="45667">MTQSGMRSSRRTARARAVAPALTLALALAVVAGACASDPDPQAGVTRAPGVEPRQVAPAGAAALDDVVEATRRVGVAMLAAAPEEANAVASPSSLAVALSMLADGARGGTLAQLEEVLGASGEQRRDAVAALRGALAEHDGDPAVVQDEELPEQPVVHLATQVVVDDQLTPSPQYLRTLADVYGAGVRRVDLGADTSALDDWVQHHSGGLIKKSAIEPDPDLRLVLQDAIVLAARWSSPFPQYATAPRPFTLADGSRIEAQTMAATLDVAYAEVDGWRAARLPYGDGALHADLLLPPGDPTVATPTLLADLDAALSAAAPQPVEVWLPTLDLQPDPLDLRASVAALGAPTVLDPTAADLTGLGTDDGGRRLYLGQAVQQAVFQVDEDGTRAAAVTELGVEAAGAPAIPTVELHLDRPFLIEVAHAETSWPLFLAAVRDPRH</sequence>
<dbReference type="GO" id="GO:0004867">
    <property type="term" value="F:serine-type endopeptidase inhibitor activity"/>
    <property type="evidence" value="ECO:0007669"/>
    <property type="project" value="InterPro"/>
</dbReference>
<dbReference type="Gene3D" id="3.30.497.10">
    <property type="entry name" value="Antithrombin, subunit I, domain 2"/>
    <property type="match status" value="1"/>
</dbReference>
<organism evidence="4 5">
    <name type="scientific">Xylanimonas ulmi</name>
    <dbReference type="NCBI Taxonomy" id="228973"/>
    <lineage>
        <taxon>Bacteria</taxon>
        <taxon>Bacillati</taxon>
        <taxon>Actinomycetota</taxon>
        <taxon>Actinomycetes</taxon>
        <taxon>Micrococcales</taxon>
        <taxon>Promicromonosporaceae</taxon>
        <taxon>Xylanimonas</taxon>
    </lineage>
</organism>
<dbReference type="InterPro" id="IPR042178">
    <property type="entry name" value="Serpin_sf_1"/>
</dbReference>
<comment type="caution">
    <text evidence="4">The sequence shown here is derived from an EMBL/GenBank/DDBJ whole genome shotgun (WGS) entry which is preliminary data.</text>
</comment>
<evidence type="ECO:0000256" key="2">
    <source>
        <dbReference type="SAM" id="SignalP"/>
    </source>
</evidence>
<dbReference type="GO" id="GO:0005615">
    <property type="term" value="C:extracellular space"/>
    <property type="evidence" value="ECO:0007669"/>
    <property type="project" value="InterPro"/>
</dbReference>
<dbReference type="InterPro" id="IPR000215">
    <property type="entry name" value="Serpin_fam"/>
</dbReference>
<gene>
    <name evidence="4" type="ORF">EV386_3044</name>
</gene>
<feature type="chain" id="PRO_5021028369" evidence="2">
    <location>
        <begin position="37"/>
        <end position="441"/>
    </location>
</feature>
<accession>A0A4Q7M6K3</accession>
<dbReference type="SUPFAM" id="SSF56574">
    <property type="entry name" value="Serpins"/>
    <property type="match status" value="1"/>
</dbReference>